<dbReference type="InterPro" id="IPR002379">
    <property type="entry name" value="ATPase_proteolipid_c-like_dom"/>
</dbReference>
<feature type="transmembrane region" description="Helical" evidence="5">
    <location>
        <begin position="52"/>
        <end position="73"/>
    </location>
</feature>
<dbReference type="NCBIfam" id="NF005174">
    <property type="entry name" value="PRK06649.1"/>
    <property type="match status" value="1"/>
</dbReference>
<proteinExistence type="predicted"/>
<dbReference type="EMBL" id="LT934425">
    <property type="protein sequence ID" value="SOH05985.1"/>
    <property type="molecule type" value="Genomic_DNA"/>
</dbReference>
<keyword evidence="2 5" id="KW-0812">Transmembrane</keyword>
<dbReference type="Gene3D" id="1.20.120.610">
    <property type="entry name" value="lithium bound rotor ring of v- atpase"/>
    <property type="match status" value="1"/>
</dbReference>
<gene>
    <name evidence="8" type="ORF">KsCSTR_23640</name>
    <name evidence="9" type="ORF">KSMBR1_3511</name>
    <name evidence="7" type="ORF">kuste3871</name>
</gene>
<evidence type="ECO:0000256" key="2">
    <source>
        <dbReference type="ARBA" id="ARBA00022692"/>
    </source>
</evidence>
<dbReference type="Proteomes" id="UP000221734">
    <property type="component" value="Chromosome Kuenenia_stuttgartiensis_MBR1"/>
</dbReference>
<evidence type="ECO:0000259" key="6">
    <source>
        <dbReference type="Pfam" id="PF00137"/>
    </source>
</evidence>
<evidence type="ECO:0000313" key="8">
    <source>
        <dbReference type="EMBL" id="QII11743.1"/>
    </source>
</evidence>
<evidence type="ECO:0000256" key="1">
    <source>
        <dbReference type="ARBA" id="ARBA00004141"/>
    </source>
</evidence>
<feature type="transmembrane region" description="Helical" evidence="5">
    <location>
        <begin position="126"/>
        <end position="147"/>
    </location>
</feature>
<evidence type="ECO:0000313" key="11">
    <source>
        <dbReference type="Proteomes" id="UP000501926"/>
    </source>
</evidence>
<dbReference type="GO" id="GO:0033177">
    <property type="term" value="C:proton-transporting two-sector ATPase complex, proton-transporting domain"/>
    <property type="evidence" value="ECO:0007669"/>
    <property type="project" value="InterPro"/>
</dbReference>
<evidence type="ECO:0000313" key="10">
    <source>
        <dbReference type="Proteomes" id="UP000221734"/>
    </source>
</evidence>
<dbReference type="EMBL" id="CT573071">
    <property type="protein sequence ID" value="CAJ74634.1"/>
    <property type="molecule type" value="Genomic_DNA"/>
</dbReference>
<dbReference type="KEGG" id="kst:KSMBR1_3511"/>
<evidence type="ECO:0000256" key="4">
    <source>
        <dbReference type="ARBA" id="ARBA00023136"/>
    </source>
</evidence>
<keyword evidence="10" id="KW-1185">Reference proteome</keyword>
<keyword evidence="3 5" id="KW-1133">Transmembrane helix</keyword>
<reference evidence="7" key="2">
    <citation type="submission" date="2006-01" db="EMBL/GenBank/DDBJ databases">
        <authorList>
            <person name="Genoscope"/>
        </authorList>
    </citation>
    <scope>NUCLEOTIDE SEQUENCE</scope>
</reference>
<reference evidence="10" key="3">
    <citation type="submission" date="2017-10" db="EMBL/GenBank/DDBJ databases">
        <authorList>
            <person name="Frank J."/>
        </authorList>
    </citation>
    <scope>NUCLEOTIDE SEQUENCE [LARGE SCALE GENOMIC DNA]</scope>
</reference>
<dbReference type="Pfam" id="PF00137">
    <property type="entry name" value="ATP-synt_C"/>
    <property type="match status" value="1"/>
</dbReference>
<feature type="domain" description="V-ATPase proteolipid subunit C-like" evidence="6">
    <location>
        <begin position="91"/>
        <end position="146"/>
    </location>
</feature>
<evidence type="ECO:0000313" key="7">
    <source>
        <dbReference type="EMBL" id="CAJ74634.1"/>
    </source>
</evidence>
<comment type="subcellular location">
    <subcellularLocation>
        <location evidence="1">Membrane</location>
        <topology evidence="1">Multi-pass membrane protein</topology>
    </subcellularLocation>
</comment>
<reference evidence="7" key="1">
    <citation type="journal article" date="2006" name="Nature">
        <title>Deciphering the evolution and metabolism of an anammox bacterium from a community genome.</title>
        <authorList>
            <person name="Strous M."/>
            <person name="Pelletier E."/>
            <person name="Mangenot S."/>
            <person name="Rattei T."/>
            <person name="Lehner A."/>
            <person name="Taylor M.W."/>
            <person name="Horn M."/>
            <person name="Daims H."/>
            <person name="Bartol-Mavel D."/>
            <person name="Wincker P."/>
            <person name="Barbe V."/>
            <person name="Fonknechten N."/>
            <person name="Vallenet D."/>
            <person name="Segurens B."/>
            <person name="Schenowitz-Truong C."/>
            <person name="Medigue C."/>
            <person name="Collingro A."/>
            <person name="Snel B."/>
            <person name="Dutilh B.E."/>
            <person name="OpDenCamp H.J.M."/>
            <person name="vanDerDrift C."/>
            <person name="Cirpus I."/>
            <person name="vanDePas-Schoonen K.T."/>
            <person name="Harhangi H.R."/>
            <person name="vanNiftrik L."/>
            <person name="Schmid M."/>
            <person name="Keltjens J."/>
            <person name="vanDeVossenberg J."/>
            <person name="Kartal B."/>
            <person name="Meier H."/>
            <person name="Frishman D."/>
            <person name="Huynen M.A."/>
            <person name="Mewes H."/>
            <person name="Weissenbach J."/>
            <person name="Jetten M.S.M."/>
            <person name="Wagner M."/>
            <person name="LePaslier D."/>
        </authorList>
    </citation>
    <scope>NUCLEOTIDE SEQUENCE</scope>
</reference>
<dbReference type="AlphaFoldDB" id="Q1Q3P0"/>
<keyword evidence="4 5" id="KW-0472">Membrane</keyword>
<protein>
    <submittedName>
        <fullName evidence="8">Putative membrane protein</fullName>
    </submittedName>
</protein>
<dbReference type="GO" id="GO:0015078">
    <property type="term" value="F:proton transmembrane transporter activity"/>
    <property type="evidence" value="ECO:0007669"/>
    <property type="project" value="InterPro"/>
</dbReference>
<feature type="transmembrane region" description="Helical" evidence="5">
    <location>
        <begin position="85"/>
        <end position="106"/>
    </location>
</feature>
<name>Q1Q3P0_KUEST</name>
<evidence type="ECO:0000313" key="9">
    <source>
        <dbReference type="EMBL" id="SOH05985.1"/>
    </source>
</evidence>
<organism evidence="7">
    <name type="scientific">Kuenenia stuttgartiensis</name>
    <dbReference type="NCBI Taxonomy" id="174633"/>
    <lineage>
        <taxon>Bacteria</taxon>
        <taxon>Pseudomonadati</taxon>
        <taxon>Planctomycetota</taxon>
        <taxon>Candidatus Brocadiia</taxon>
        <taxon>Candidatus Brocadiales</taxon>
        <taxon>Candidatus Brocadiaceae</taxon>
        <taxon>Candidatus Kuenenia</taxon>
    </lineage>
</organism>
<dbReference type="Proteomes" id="UP000501926">
    <property type="component" value="Chromosome"/>
</dbReference>
<accession>Q1Q3P0</accession>
<dbReference type="SUPFAM" id="SSF81333">
    <property type="entry name" value="F1F0 ATP synthase subunit C"/>
    <property type="match status" value="1"/>
</dbReference>
<reference evidence="8 11" key="5">
    <citation type="submission" date="2020-02" db="EMBL/GenBank/DDBJ databases">
        <title>Newly sequenced genome of strain CSTR1 showed variability in Candidatus Kuenenia stuttgartiensis genomes.</title>
        <authorList>
            <person name="Ding C."/>
            <person name="Adrian L."/>
        </authorList>
    </citation>
    <scope>NUCLEOTIDE SEQUENCE [LARGE SCALE GENOMIC DNA]</scope>
    <source>
        <strain evidence="8 11">CSTR1</strain>
    </source>
</reference>
<evidence type="ECO:0000256" key="5">
    <source>
        <dbReference type="SAM" id="Phobius"/>
    </source>
</evidence>
<evidence type="ECO:0000256" key="3">
    <source>
        <dbReference type="ARBA" id="ARBA00022989"/>
    </source>
</evidence>
<dbReference type="InterPro" id="IPR035921">
    <property type="entry name" value="F/V-ATP_Csub_sf"/>
</dbReference>
<sequence>MAMDSNTVISIGRLGAMVALVMAAIGSCLGTGAAGAAAIGGWKKCYAQNKSAPFMLVAFVGAPLSQTIYGMILMGNIMKAAVTGAAFPVLLGAGFLGGFAMGLSAWMQGRAGAGASDALAETGQGFGNYLMALGVIETVALFVLVFIGKTLV</sequence>
<dbReference type="EMBL" id="CP049055">
    <property type="protein sequence ID" value="QII11743.1"/>
    <property type="molecule type" value="Genomic_DNA"/>
</dbReference>
<reference evidence="9" key="4">
    <citation type="submission" date="2017-10" db="EMBL/GenBank/DDBJ databases">
        <authorList>
            <person name="Banno H."/>
            <person name="Chua N.-H."/>
        </authorList>
    </citation>
    <scope>NUCLEOTIDE SEQUENCE [LARGE SCALE GENOMIC DNA]</scope>
    <source>
        <strain evidence="9">Kuenenia_mbr1_ru-nijmegen</strain>
    </source>
</reference>